<accession>A0A6J4PJG6</accession>
<feature type="compositionally biased region" description="Pro residues" evidence="1">
    <location>
        <begin position="148"/>
        <end position="159"/>
    </location>
</feature>
<name>A0A6J4PJG6_9ACTN</name>
<feature type="non-terminal residue" evidence="2">
    <location>
        <position position="1"/>
    </location>
</feature>
<protein>
    <submittedName>
        <fullName evidence="2">CBS domain protein sometimes clustered with YjeE</fullName>
    </submittedName>
</protein>
<gene>
    <name evidence="2" type="ORF">AVDCRST_MAG78-482</name>
</gene>
<reference evidence="2" key="1">
    <citation type="submission" date="2020-02" db="EMBL/GenBank/DDBJ databases">
        <authorList>
            <person name="Meier V. D."/>
        </authorList>
    </citation>
    <scope>NUCLEOTIDE SEQUENCE</scope>
    <source>
        <strain evidence="2">AVDCRST_MAG78</strain>
    </source>
</reference>
<organism evidence="2">
    <name type="scientific">uncultured Rubrobacteraceae bacterium</name>
    <dbReference type="NCBI Taxonomy" id="349277"/>
    <lineage>
        <taxon>Bacteria</taxon>
        <taxon>Bacillati</taxon>
        <taxon>Actinomycetota</taxon>
        <taxon>Rubrobacteria</taxon>
        <taxon>Rubrobacterales</taxon>
        <taxon>Rubrobacteraceae</taxon>
        <taxon>environmental samples</taxon>
    </lineage>
</organism>
<evidence type="ECO:0000313" key="2">
    <source>
        <dbReference type="EMBL" id="CAA9412659.1"/>
    </source>
</evidence>
<feature type="compositionally biased region" description="Basic and acidic residues" evidence="1">
    <location>
        <begin position="24"/>
        <end position="39"/>
    </location>
</feature>
<feature type="compositionally biased region" description="Basic residues" evidence="1">
    <location>
        <begin position="74"/>
        <end position="85"/>
    </location>
</feature>
<evidence type="ECO:0000256" key="1">
    <source>
        <dbReference type="SAM" id="MobiDB-lite"/>
    </source>
</evidence>
<feature type="region of interest" description="Disordered" evidence="1">
    <location>
        <begin position="1"/>
        <end position="159"/>
    </location>
</feature>
<dbReference type="AlphaFoldDB" id="A0A6J4PJG6"/>
<proteinExistence type="predicted"/>
<sequence length="159" mass="17527">GAERHPGAQGRGRHGDRLAYSGTPEHRGGGDQALRRGPDLGRAGRRGRAARRDNHGGRPDLSGRGGEGAGLPGHPRRPRAARGHGRIPQGGAQERGRHRRRGDDGRPRNRYPRSDPRRDRDRHGRQAQEDIARRRGRAARRGDNPHGYPHPPRPQAPPL</sequence>
<dbReference type="EMBL" id="CADCVB010000033">
    <property type="protein sequence ID" value="CAA9412659.1"/>
    <property type="molecule type" value="Genomic_DNA"/>
</dbReference>
<feature type="non-terminal residue" evidence="2">
    <location>
        <position position="159"/>
    </location>
</feature>
<feature type="compositionally biased region" description="Basic and acidic residues" evidence="1">
    <location>
        <begin position="101"/>
        <end position="133"/>
    </location>
</feature>